<dbReference type="InterPro" id="IPR035901">
    <property type="entry name" value="GIY-YIG_endonuc_sf"/>
</dbReference>
<evidence type="ECO:0000313" key="3">
    <source>
        <dbReference type="EMBL" id="MCV9884619.1"/>
    </source>
</evidence>
<dbReference type="PROSITE" id="PS50164">
    <property type="entry name" value="GIY_YIG"/>
    <property type="match status" value="1"/>
</dbReference>
<dbReference type="EMBL" id="JAOYEY010000022">
    <property type="protein sequence ID" value="MCV9884619.1"/>
    <property type="molecule type" value="Genomic_DNA"/>
</dbReference>
<evidence type="ECO:0000313" key="4">
    <source>
        <dbReference type="Proteomes" id="UP001526147"/>
    </source>
</evidence>
<keyword evidence="4" id="KW-1185">Reference proteome</keyword>
<organism evidence="3 4">
    <name type="scientific">Metabacillus halosaccharovorans</name>
    <dbReference type="NCBI Taxonomy" id="930124"/>
    <lineage>
        <taxon>Bacteria</taxon>
        <taxon>Bacillati</taxon>
        <taxon>Bacillota</taxon>
        <taxon>Bacilli</taxon>
        <taxon>Bacillales</taxon>
        <taxon>Bacillaceae</taxon>
        <taxon>Metabacillus</taxon>
    </lineage>
</organism>
<reference evidence="3 4" key="1">
    <citation type="submission" date="2022-10" db="EMBL/GenBank/DDBJ databases">
        <title>Draft genome assembly of moderately radiation resistant bacterium Metabacillus halosaccharovorans.</title>
        <authorList>
            <person name="Pal S."/>
            <person name="Gopinathan A."/>
        </authorList>
    </citation>
    <scope>NUCLEOTIDE SEQUENCE [LARGE SCALE GENOMIC DNA]</scope>
    <source>
        <strain evidence="3 4">VITHBRA001</strain>
    </source>
</reference>
<comment type="similarity">
    <text evidence="1">Belongs to the UPF0213 family.</text>
</comment>
<evidence type="ECO:0000259" key="2">
    <source>
        <dbReference type="PROSITE" id="PS50164"/>
    </source>
</evidence>
<name>A0ABT3DCB4_9BACI</name>
<dbReference type="Proteomes" id="UP001526147">
    <property type="component" value="Unassembled WGS sequence"/>
</dbReference>
<sequence>MVQNEVHYFYVLECSDGSYYAGYTVNLERRIHNHNTGKGAKYTRGRTPVKLLYSEKFESKSEALKMEIKFKKFSKKRKQSYIEGR</sequence>
<dbReference type="InterPro" id="IPR000305">
    <property type="entry name" value="GIY-YIG_endonuc"/>
</dbReference>
<dbReference type="CDD" id="cd10456">
    <property type="entry name" value="GIY-YIG_UPF0213"/>
    <property type="match status" value="1"/>
</dbReference>
<protein>
    <submittedName>
        <fullName evidence="3">GIY-YIG nuclease family protein</fullName>
    </submittedName>
</protein>
<feature type="domain" description="GIY-YIG" evidence="2">
    <location>
        <begin position="5"/>
        <end position="80"/>
    </location>
</feature>
<gene>
    <name evidence="3" type="ORF">OIH86_03035</name>
</gene>
<dbReference type="SUPFAM" id="SSF82771">
    <property type="entry name" value="GIY-YIG endonuclease"/>
    <property type="match status" value="1"/>
</dbReference>
<accession>A0ABT3DCB4</accession>
<dbReference type="PANTHER" id="PTHR34477">
    <property type="entry name" value="UPF0213 PROTEIN YHBQ"/>
    <property type="match status" value="1"/>
</dbReference>
<evidence type="ECO:0000256" key="1">
    <source>
        <dbReference type="ARBA" id="ARBA00007435"/>
    </source>
</evidence>
<dbReference type="PANTHER" id="PTHR34477:SF1">
    <property type="entry name" value="UPF0213 PROTEIN YHBQ"/>
    <property type="match status" value="1"/>
</dbReference>
<dbReference type="RefSeq" id="WP_078433043.1">
    <property type="nucleotide sequence ID" value="NZ_JAOYEY010000022.1"/>
</dbReference>
<proteinExistence type="inferred from homology"/>
<dbReference type="Pfam" id="PF01541">
    <property type="entry name" value="GIY-YIG"/>
    <property type="match status" value="1"/>
</dbReference>
<dbReference type="Gene3D" id="3.40.1440.10">
    <property type="entry name" value="GIY-YIG endonuclease"/>
    <property type="match status" value="1"/>
</dbReference>
<comment type="caution">
    <text evidence="3">The sequence shown here is derived from an EMBL/GenBank/DDBJ whole genome shotgun (WGS) entry which is preliminary data.</text>
</comment>
<dbReference type="InterPro" id="IPR050190">
    <property type="entry name" value="UPF0213_domain"/>
</dbReference>